<dbReference type="NCBIfam" id="TIGR04183">
    <property type="entry name" value="Por_Secre_tail"/>
    <property type="match status" value="1"/>
</dbReference>
<dbReference type="AlphaFoldDB" id="A0A7K0ETU9"/>
<feature type="domain" description="Secretion system C-terminal sorting" evidence="1">
    <location>
        <begin position="954"/>
        <end position="1028"/>
    </location>
</feature>
<evidence type="ECO:0000313" key="2">
    <source>
        <dbReference type="EMBL" id="MRS65235.1"/>
    </source>
</evidence>
<evidence type="ECO:0000313" key="3">
    <source>
        <dbReference type="Proteomes" id="UP000441754"/>
    </source>
</evidence>
<gene>
    <name evidence="2" type="ORF">GJJ30_28310</name>
</gene>
<dbReference type="InterPro" id="IPR026444">
    <property type="entry name" value="Secre_tail"/>
</dbReference>
<dbReference type="Pfam" id="PF18962">
    <property type="entry name" value="Por_Secre_tail"/>
    <property type="match status" value="1"/>
</dbReference>
<dbReference type="EMBL" id="WJXZ01000014">
    <property type="protein sequence ID" value="MRS65235.1"/>
    <property type="molecule type" value="Genomic_DNA"/>
</dbReference>
<dbReference type="RefSeq" id="WP_154178505.1">
    <property type="nucleotide sequence ID" value="NZ_WJXZ01000014.1"/>
</dbReference>
<accession>A0A7K0ETU9</accession>
<reference evidence="2 3" key="1">
    <citation type="journal article" date="2018" name="Antonie Van Leeuwenhoek">
        <title>Larkinella terrae sp. nov., isolated from soil on Jeju Island, South Korea.</title>
        <authorList>
            <person name="Ten L.N."/>
            <person name="Jeon J."/>
            <person name="Park S.J."/>
            <person name="Park S."/>
            <person name="Lee S.Y."/>
            <person name="Kim M.K."/>
            <person name="Jung H.Y."/>
        </authorList>
    </citation>
    <scope>NUCLEOTIDE SEQUENCE [LARGE SCALE GENOMIC DNA]</scope>
    <source>
        <strain evidence="2 3">KCTC 52001</strain>
    </source>
</reference>
<evidence type="ECO:0000259" key="1">
    <source>
        <dbReference type="Pfam" id="PF18962"/>
    </source>
</evidence>
<sequence length="1031" mass="109314">MKKSYGYLVTCFLFVVTSLVGYAQQNGIVKTERTSPRGIVSFSQSSKPSGISDTKHVDGYVKKYGTGLFAFPVGHKGVYRPFVADADGTTGAYFQENPGSAQLPAGGPFAVSNKESAVTSVSAKEFWDIDGTTATRLTLTWNAASAIGELTGNALSYLSIVGWNSATSRWEKIASLIDSEALQGGTSTLTAGSITSIASVIPDAYSVYSLAATNSSQLPVSYGGKLETASCTEVKGWAWDNSYPNAALTVELLEGTTVQATATANLYREDLKNAGIGTGNYGFSIPLPATLTDGNEHQISVRVRSSTYTLTDSPKTVSCGYGGKLESATCTEVIGWGWDKNSPNSALTVELTEGNTVYATTTANIFREDLKNAGTATGNYGFKIPFPNTLKDSKIHQVSVRVKNVNYTFAGSPKMLSCAPPQYLGRFEGMDCNVAVGWVWDMSNPTASLTVELVEGNTVHATGPANQFLAGLKNTALGSTGNYGFSIPLPTSLKDGKSHQLSIRVQGSSYALTDSPKTLNCPLNSFLGRFEGMDCNVAVGWVWDKNNPNAALTVELVEGNTVYATAVANQFLAGLKNTALGSTGNYGFGITLPNSLKDGKPHQLGIRVQGTTFALTDSPRTLNCATNDYLGRFEGLDCNVAVGWVWDKNNPNATLTVELVEGNTVYATAVANQFLAGLKNTALGSTGNYGFGITLPNSLKDGKPHQLSIRVQGSTYALTDSPKTLNCPSNVYLGRFEGLDCNLVAGWAWDMNNPAAALTVELVEGNTVYATALANQFMAGLKNTALGSTGNYGFSLPVPASLKDGKSHQLSLRVQGSTYILTDSPKTLNCASNVYLGRFEGLNCTLAAGWVWDMNNPNSALTVELVEGNTVHATGLANTFLAGLKNTALGSTGNYGFSLPLPAGLKDGKAHQLGVRVKNTTYTLTDSPKTITCSSSGRLAVANDAAADWELVIAPNPAVGMLTATFGLDEQQTATLSIVNVLGQLVWQQSITGKGQNNQQTIDLSSLAEGVYFFRFKVGERVETKRFILTH</sequence>
<organism evidence="2 3">
    <name type="scientific">Larkinella terrae</name>
    <dbReference type="NCBI Taxonomy" id="2025311"/>
    <lineage>
        <taxon>Bacteria</taxon>
        <taxon>Pseudomonadati</taxon>
        <taxon>Bacteroidota</taxon>
        <taxon>Cytophagia</taxon>
        <taxon>Cytophagales</taxon>
        <taxon>Spirosomataceae</taxon>
        <taxon>Larkinella</taxon>
    </lineage>
</organism>
<comment type="caution">
    <text evidence="2">The sequence shown here is derived from an EMBL/GenBank/DDBJ whole genome shotgun (WGS) entry which is preliminary data.</text>
</comment>
<dbReference type="Proteomes" id="UP000441754">
    <property type="component" value="Unassembled WGS sequence"/>
</dbReference>
<name>A0A7K0ETU9_9BACT</name>
<protein>
    <submittedName>
        <fullName evidence="2">T9SS type A sorting domain-containing protein</fullName>
    </submittedName>
</protein>
<keyword evidence="3" id="KW-1185">Reference proteome</keyword>
<proteinExistence type="predicted"/>
<dbReference type="OrthoDB" id="902257at2"/>